<evidence type="ECO:0000256" key="3">
    <source>
        <dbReference type="ARBA" id="ARBA00022597"/>
    </source>
</evidence>
<dbReference type="InterPro" id="IPR017871">
    <property type="entry name" value="ABC_transporter-like_CS"/>
</dbReference>
<gene>
    <name evidence="9" type="ORF">E2A64_14300</name>
</gene>
<dbReference type="OrthoDB" id="9805029at2"/>
<dbReference type="AlphaFoldDB" id="A0A4R5PID4"/>
<keyword evidence="5" id="KW-0547">Nucleotide-binding</keyword>
<dbReference type="InterPro" id="IPR050107">
    <property type="entry name" value="ABC_carbohydrate_import_ATPase"/>
</dbReference>
<comment type="caution">
    <text evidence="9">The sequence shown here is derived from an EMBL/GenBank/DDBJ whole genome shotgun (WGS) entry which is preliminary data.</text>
</comment>
<evidence type="ECO:0000256" key="5">
    <source>
        <dbReference type="ARBA" id="ARBA00022741"/>
    </source>
</evidence>
<name>A0A4R5PID4_9HYPH</name>
<accession>A0A4R5PID4</accession>
<evidence type="ECO:0000256" key="2">
    <source>
        <dbReference type="ARBA" id="ARBA00022448"/>
    </source>
</evidence>
<protein>
    <submittedName>
        <fullName evidence="9">Sugar ABC transporter ATP-binding protein</fullName>
    </submittedName>
</protein>
<evidence type="ECO:0000256" key="6">
    <source>
        <dbReference type="ARBA" id="ARBA00022840"/>
    </source>
</evidence>
<dbReference type="InterPro" id="IPR027417">
    <property type="entry name" value="P-loop_NTPase"/>
</dbReference>
<dbReference type="GO" id="GO:0016887">
    <property type="term" value="F:ATP hydrolysis activity"/>
    <property type="evidence" value="ECO:0007669"/>
    <property type="project" value="InterPro"/>
</dbReference>
<dbReference type="PANTHER" id="PTHR43790">
    <property type="entry name" value="CARBOHYDRATE TRANSPORT ATP-BINDING PROTEIN MG119-RELATED"/>
    <property type="match status" value="1"/>
</dbReference>
<feature type="domain" description="ABC transporter" evidence="8">
    <location>
        <begin position="267"/>
        <end position="515"/>
    </location>
</feature>
<keyword evidence="10" id="KW-1185">Reference proteome</keyword>
<dbReference type="Pfam" id="PF00005">
    <property type="entry name" value="ABC_tran"/>
    <property type="match status" value="2"/>
</dbReference>
<dbReference type="InterPro" id="IPR003593">
    <property type="entry name" value="AAA+_ATPase"/>
</dbReference>
<dbReference type="RefSeq" id="WP_133285186.1">
    <property type="nucleotide sequence ID" value="NZ_SMSI01000003.1"/>
</dbReference>
<dbReference type="CDD" id="cd03216">
    <property type="entry name" value="ABC_Carb_Monos_I"/>
    <property type="match status" value="1"/>
</dbReference>
<dbReference type="InterPro" id="IPR003439">
    <property type="entry name" value="ABC_transporter-like_ATP-bd"/>
</dbReference>
<keyword evidence="6 9" id="KW-0067">ATP-binding</keyword>
<keyword evidence="4" id="KW-0677">Repeat</keyword>
<dbReference type="PANTHER" id="PTHR43790:SF9">
    <property type="entry name" value="GALACTOFURANOSE TRANSPORTER ATP-BINDING PROTEIN YTFR"/>
    <property type="match status" value="1"/>
</dbReference>
<dbReference type="PROSITE" id="PS00211">
    <property type="entry name" value="ABC_TRANSPORTER_1"/>
    <property type="match status" value="1"/>
</dbReference>
<organism evidence="9 10">
    <name type="scientific">Pseudohoeflea suaedae</name>
    <dbReference type="NCBI Taxonomy" id="877384"/>
    <lineage>
        <taxon>Bacteria</taxon>
        <taxon>Pseudomonadati</taxon>
        <taxon>Pseudomonadota</taxon>
        <taxon>Alphaproteobacteria</taxon>
        <taxon>Hyphomicrobiales</taxon>
        <taxon>Rhizobiaceae</taxon>
        <taxon>Pseudohoeflea</taxon>
    </lineage>
</organism>
<reference evidence="9 10" key="1">
    <citation type="journal article" date="2013" name="Int. J. Syst. Evol. Microbiol.">
        <title>Hoeflea suaedae sp. nov., an endophytic bacterium isolated from the root of the halophyte Suaeda maritima.</title>
        <authorList>
            <person name="Chung E.J."/>
            <person name="Park J.A."/>
            <person name="Pramanik P."/>
            <person name="Bibi F."/>
            <person name="Jeon C.O."/>
            <person name="Chung Y.R."/>
        </authorList>
    </citation>
    <scope>NUCLEOTIDE SEQUENCE [LARGE SCALE GENOMIC DNA]</scope>
    <source>
        <strain evidence="9 10">YC6898</strain>
    </source>
</reference>
<dbReference type="Gene3D" id="3.40.50.300">
    <property type="entry name" value="P-loop containing nucleotide triphosphate hydrolases"/>
    <property type="match status" value="2"/>
</dbReference>
<evidence type="ECO:0000256" key="1">
    <source>
        <dbReference type="ARBA" id="ARBA00005417"/>
    </source>
</evidence>
<feature type="domain" description="ABC transporter" evidence="8">
    <location>
        <begin position="24"/>
        <end position="261"/>
    </location>
</feature>
<evidence type="ECO:0000313" key="9">
    <source>
        <dbReference type="EMBL" id="TDH34901.1"/>
    </source>
</evidence>
<dbReference type="GO" id="GO:0005524">
    <property type="term" value="F:ATP binding"/>
    <property type="evidence" value="ECO:0007669"/>
    <property type="project" value="UniProtKB-KW"/>
</dbReference>
<proteinExistence type="inferred from homology"/>
<dbReference type="PROSITE" id="PS50893">
    <property type="entry name" value="ABC_TRANSPORTER_2"/>
    <property type="match status" value="2"/>
</dbReference>
<dbReference type="Proteomes" id="UP000295131">
    <property type="component" value="Unassembled WGS sequence"/>
</dbReference>
<dbReference type="SMART" id="SM00382">
    <property type="entry name" value="AAA"/>
    <property type="match status" value="2"/>
</dbReference>
<sequence>MQAAARQGEAQGDGDNAVPGLPFVRLRNISKSFGSVSVLEDVSFEIRPGEVVGLLGENGAGKSTLMKIVSGEHAPDQGRVEIEGNEVQLASVGEGIERGISFVHQELSVVGALSVAENLSLGDLPRNRMGFVDRNRMRDLARERLARIGAQAIRPEQEAGLLRAGEQQLVEIARAAARNPKLLILDEPTSSLTPREVESFVRYVEKAKAAGTAIIFITHRLDEAIRLCDRILVLRNGAIVSEKPSVEVTRDGIISDMTGKPAMFGYARSPEVSDRKVLSLRNVSDSQHIEGITLDVAEGEILGLFGLVGAGRTELLETIYGARPTTAGRVEICGESACFDKPTEAMAKGMAIVPEGRKTAGILPQHSVRSNMSISSLDAMSPGGFVDRGRETAQSSSYRDSLSIRMSDDRQMIGTLSGGNQQKVLFARALMTAPKLLLLDEPTHGVDVGAKAEIYEIVSDAADKGLAVIMASSEIPEIMALCDRVAVLSMGRLVGIVDRADLSEERLLSLAFEGHA</sequence>
<keyword evidence="7" id="KW-0472">Membrane</keyword>
<evidence type="ECO:0000256" key="4">
    <source>
        <dbReference type="ARBA" id="ARBA00022737"/>
    </source>
</evidence>
<evidence type="ECO:0000313" key="10">
    <source>
        <dbReference type="Proteomes" id="UP000295131"/>
    </source>
</evidence>
<keyword evidence="2" id="KW-0813">Transport</keyword>
<keyword evidence="3" id="KW-0762">Sugar transport</keyword>
<dbReference type="SUPFAM" id="SSF52540">
    <property type="entry name" value="P-loop containing nucleoside triphosphate hydrolases"/>
    <property type="match status" value="2"/>
</dbReference>
<dbReference type="CDD" id="cd03215">
    <property type="entry name" value="ABC_Carb_Monos_II"/>
    <property type="match status" value="1"/>
</dbReference>
<evidence type="ECO:0000259" key="8">
    <source>
        <dbReference type="PROSITE" id="PS50893"/>
    </source>
</evidence>
<comment type="similarity">
    <text evidence="1">Belongs to the ABC transporter superfamily.</text>
</comment>
<evidence type="ECO:0000256" key="7">
    <source>
        <dbReference type="ARBA" id="ARBA00023136"/>
    </source>
</evidence>
<dbReference type="EMBL" id="SMSI01000003">
    <property type="protein sequence ID" value="TDH34901.1"/>
    <property type="molecule type" value="Genomic_DNA"/>
</dbReference>